<name>A0A1T4KN17_9FIRM</name>
<dbReference type="STRING" id="142842.SAMN02745118_00846"/>
<dbReference type="RefSeq" id="WP_078809336.1">
    <property type="nucleotide sequence ID" value="NZ_FUWM01000006.1"/>
</dbReference>
<dbReference type="OrthoDB" id="5570877at2"/>
<reference evidence="2" key="1">
    <citation type="submission" date="2017-02" db="EMBL/GenBank/DDBJ databases">
        <authorList>
            <person name="Varghese N."/>
            <person name="Submissions S."/>
        </authorList>
    </citation>
    <scope>NUCLEOTIDE SEQUENCE [LARGE SCALE GENOMIC DNA]</scope>
    <source>
        <strain evidence="2">ATCC BAA-73</strain>
    </source>
</reference>
<evidence type="ECO:0000313" key="1">
    <source>
        <dbReference type="EMBL" id="SJZ43791.1"/>
    </source>
</evidence>
<keyword evidence="2" id="KW-1185">Reference proteome</keyword>
<sequence length="350" mass="41491">MNKFDERYEIRLANMSDIDNIMNFIDKYWREGHIMSRDKELFKYEYADGDNLNFILAIDKNTELIEGIFGFIRCSNTEDPKRKDIWGSMWKVNDSHDNIPFLGVELAKRVFTLTGCRTHIGNGANPNTTVPLRRLFFGDKVVKMKQYYLLNSYIDDYKIALIKDKNKAISTIPTQNQTNLQEFHSIDEVKKHFDIESIDAIPYKDNWYVNKRYFCHPYYKYNVYGLADNTEKVDALMMTREVKYNGRKVLRIVDYIGNHKLFAGLSKKFDRLIKDNNYEYIDFYTYGFDEESILKAGFKLRIDDDPNVIANYFEPFVRENVDIWAHYKIDGTLFFKADGDQDRPNQFVQN</sequence>
<protein>
    <submittedName>
        <fullName evidence="1">Uncharacterized protein</fullName>
    </submittedName>
</protein>
<evidence type="ECO:0000313" key="2">
    <source>
        <dbReference type="Proteomes" id="UP000190625"/>
    </source>
</evidence>
<gene>
    <name evidence="1" type="ORF">SAMN02745118_00846</name>
</gene>
<organism evidence="1 2">
    <name type="scientific">Selenihalanaerobacter shriftii</name>
    <dbReference type="NCBI Taxonomy" id="142842"/>
    <lineage>
        <taxon>Bacteria</taxon>
        <taxon>Bacillati</taxon>
        <taxon>Bacillota</taxon>
        <taxon>Clostridia</taxon>
        <taxon>Halanaerobiales</taxon>
        <taxon>Halobacteroidaceae</taxon>
        <taxon>Selenihalanaerobacter</taxon>
    </lineage>
</organism>
<dbReference type="Proteomes" id="UP000190625">
    <property type="component" value="Unassembled WGS sequence"/>
</dbReference>
<accession>A0A1T4KN17</accession>
<proteinExistence type="predicted"/>
<dbReference type="AlphaFoldDB" id="A0A1T4KN17"/>
<dbReference type="EMBL" id="FUWM01000006">
    <property type="protein sequence ID" value="SJZ43791.1"/>
    <property type="molecule type" value="Genomic_DNA"/>
</dbReference>